<name>A0ABT3X0F5_9BACL</name>
<evidence type="ECO:0000313" key="2">
    <source>
        <dbReference type="EMBL" id="MCX7569035.1"/>
    </source>
</evidence>
<feature type="transmembrane region" description="Helical" evidence="1">
    <location>
        <begin position="70"/>
        <end position="89"/>
    </location>
</feature>
<protein>
    <recommendedName>
        <fullName evidence="4">DUF420 domain-containing protein</fullName>
    </recommendedName>
</protein>
<feature type="transmembrane region" description="Helical" evidence="1">
    <location>
        <begin position="175"/>
        <end position="194"/>
    </location>
</feature>
<dbReference type="Proteomes" id="UP001208017">
    <property type="component" value="Unassembled WGS sequence"/>
</dbReference>
<feature type="transmembrane region" description="Helical" evidence="1">
    <location>
        <begin position="6"/>
        <end position="28"/>
    </location>
</feature>
<keyword evidence="1" id="KW-1133">Transmembrane helix</keyword>
<accession>A0ABT3X0F5</accession>
<evidence type="ECO:0000256" key="1">
    <source>
        <dbReference type="SAM" id="Phobius"/>
    </source>
</evidence>
<dbReference type="InterPro" id="IPR048147">
    <property type="entry name" value="CBO0543-like"/>
</dbReference>
<evidence type="ECO:0000313" key="3">
    <source>
        <dbReference type="Proteomes" id="UP001208017"/>
    </source>
</evidence>
<dbReference type="EMBL" id="JAPMLT010000001">
    <property type="protein sequence ID" value="MCX7569035.1"/>
    <property type="molecule type" value="Genomic_DNA"/>
</dbReference>
<dbReference type="RefSeq" id="WP_267150264.1">
    <property type="nucleotide sequence ID" value="NZ_JAPMLT010000001.1"/>
</dbReference>
<proteinExistence type="predicted"/>
<dbReference type="NCBIfam" id="NF041644">
    <property type="entry name" value="CBO0543_fam"/>
    <property type="match status" value="1"/>
</dbReference>
<organism evidence="2 3">
    <name type="scientific">Tumebacillus lacus</name>
    <dbReference type="NCBI Taxonomy" id="2995335"/>
    <lineage>
        <taxon>Bacteria</taxon>
        <taxon>Bacillati</taxon>
        <taxon>Bacillota</taxon>
        <taxon>Bacilli</taxon>
        <taxon>Bacillales</taxon>
        <taxon>Alicyclobacillaceae</taxon>
        <taxon>Tumebacillus</taxon>
    </lineage>
</organism>
<feature type="transmembrane region" description="Helical" evidence="1">
    <location>
        <begin position="101"/>
        <end position="117"/>
    </location>
</feature>
<feature type="transmembrane region" description="Helical" evidence="1">
    <location>
        <begin position="35"/>
        <end position="58"/>
    </location>
</feature>
<reference evidence="2 3" key="1">
    <citation type="submission" date="2022-11" db="EMBL/GenBank/DDBJ databases">
        <title>Study of microbial diversity in lake waters.</title>
        <authorList>
            <person name="Zhang J."/>
        </authorList>
    </citation>
    <scope>NUCLEOTIDE SEQUENCE [LARGE SCALE GENOMIC DNA]</scope>
    <source>
        <strain evidence="2 3">DT12</strain>
    </source>
</reference>
<feature type="transmembrane region" description="Helical" evidence="1">
    <location>
        <begin position="137"/>
        <end position="154"/>
    </location>
</feature>
<keyword evidence="3" id="KW-1185">Reference proteome</keyword>
<evidence type="ECO:0008006" key="4">
    <source>
        <dbReference type="Google" id="ProtNLM"/>
    </source>
</evidence>
<comment type="caution">
    <text evidence="2">The sequence shown here is derived from an EMBL/GenBank/DDBJ whole genome shotgun (WGS) entry which is preliminary data.</text>
</comment>
<keyword evidence="1" id="KW-0812">Transmembrane</keyword>
<keyword evidence="1" id="KW-0472">Membrane</keyword>
<gene>
    <name evidence="2" type="ORF">OS242_03535</name>
</gene>
<sequence length="197" mass="23116">MTIFGWNLETAIVIGSILTAVIVSLWIMRTSWRRYGMLFGLASLVAMFLCGVFVYFGFYLFPNAIRPQFPIFHVLAVIFSFPSLVLLSVRYSPTDWKWKVPFYWAVVHLGISFEILLSNKTDILMYSKYWDTWDSYTWWWLYLLFFEWVGGKIVPIEARKPIAADLFQYGRPVWIAVHFILISTIFLAGMYVGMKLK</sequence>